<keyword evidence="5" id="KW-0800">Toxin</keyword>
<dbReference type="Gene3D" id="3.40.50.1010">
    <property type="entry name" value="5'-nuclease"/>
    <property type="match status" value="1"/>
</dbReference>
<feature type="domain" description="PIN" evidence="6">
    <location>
        <begin position="5"/>
        <end position="143"/>
    </location>
</feature>
<comment type="similarity">
    <text evidence="5">Belongs to the PINc/VapC protein family.</text>
</comment>
<sequence length="151" mass="16593">MMSAFPDTSFLCAIYRTQDNSDRADAWMLARSGPLAASSYLLLEFRQSVRFQGRLFSLDRSKGYPPAEATRMLRDLQADLSTGILEVTAVDWADVHRLAESLSAKHTAAGGHRLNDILHVATALHLGAAEFLTFDANQRRLAEAEGMAVPV</sequence>
<dbReference type="SUPFAM" id="SSF88723">
    <property type="entry name" value="PIN domain-like"/>
    <property type="match status" value="1"/>
</dbReference>
<feature type="binding site" evidence="5">
    <location>
        <position position="116"/>
    </location>
    <ligand>
        <name>Mg(2+)</name>
        <dbReference type="ChEBI" id="CHEBI:18420"/>
    </ligand>
</feature>
<comment type="cofactor">
    <cofactor evidence="5">
        <name>Mg(2+)</name>
        <dbReference type="ChEBI" id="CHEBI:18420"/>
    </cofactor>
</comment>
<proteinExistence type="inferred from homology"/>
<keyword evidence="8" id="KW-1185">Reference proteome</keyword>
<protein>
    <recommendedName>
        <fullName evidence="5">Ribonuclease VapC</fullName>
        <shortName evidence="5">RNase VapC</shortName>
        <ecNumber evidence="5">3.1.-.-</ecNumber>
    </recommendedName>
    <alternativeName>
        <fullName evidence="5">Toxin VapC</fullName>
    </alternativeName>
</protein>
<evidence type="ECO:0000259" key="6">
    <source>
        <dbReference type="Pfam" id="PF01850"/>
    </source>
</evidence>
<dbReference type="EC" id="3.1.-.-" evidence="5"/>
<evidence type="ECO:0000256" key="1">
    <source>
        <dbReference type="ARBA" id="ARBA00022649"/>
    </source>
</evidence>
<evidence type="ECO:0000256" key="3">
    <source>
        <dbReference type="ARBA" id="ARBA00022723"/>
    </source>
</evidence>
<organism evidence="7 8">
    <name type="scientific">Luteolibacter flavescens</name>
    <dbReference type="NCBI Taxonomy" id="1859460"/>
    <lineage>
        <taxon>Bacteria</taxon>
        <taxon>Pseudomonadati</taxon>
        <taxon>Verrucomicrobiota</taxon>
        <taxon>Verrucomicrobiia</taxon>
        <taxon>Verrucomicrobiales</taxon>
        <taxon>Verrucomicrobiaceae</taxon>
        <taxon>Luteolibacter</taxon>
    </lineage>
</organism>
<comment type="function">
    <text evidence="5">Toxic component of a toxin-antitoxin (TA) system. An RNase.</text>
</comment>
<reference evidence="7 8" key="1">
    <citation type="submission" date="2022-10" db="EMBL/GenBank/DDBJ databases">
        <title>Luteolibacter flavescens strain MCCC 1K03193, whole genome shotgun sequencing project.</title>
        <authorList>
            <person name="Zhao G."/>
            <person name="Shen L."/>
        </authorList>
    </citation>
    <scope>NUCLEOTIDE SEQUENCE [LARGE SCALE GENOMIC DNA]</scope>
    <source>
        <strain evidence="7 8">MCCC 1K03193</strain>
    </source>
</reference>
<accession>A0ABT3FUE9</accession>
<dbReference type="InterPro" id="IPR002716">
    <property type="entry name" value="PIN_dom"/>
</dbReference>
<dbReference type="Pfam" id="PF01850">
    <property type="entry name" value="PIN"/>
    <property type="match status" value="1"/>
</dbReference>
<feature type="binding site" evidence="5">
    <location>
        <position position="7"/>
    </location>
    <ligand>
        <name>Mg(2+)</name>
        <dbReference type="ChEBI" id="CHEBI:18420"/>
    </ligand>
</feature>
<gene>
    <name evidence="5" type="primary">vapC</name>
    <name evidence="7" type="ORF">OKA04_20880</name>
</gene>
<keyword evidence="1 5" id="KW-1277">Toxin-antitoxin system</keyword>
<evidence type="ECO:0000256" key="4">
    <source>
        <dbReference type="ARBA" id="ARBA00022801"/>
    </source>
</evidence>
<dbReference type="Proteomes" id="UP001207930">
    <property type="component" value="Unassembled WGS sequence"/>
</dbReference>
<keyword evidence="5" id="KW-0460">Magnesium</keyword>
<keyword evidence="4 5" id="KW-0378">Hydrolase</keyword>
<dbReference type="InterPro" id="IPR022907">
    <property type="entry name" value="VapC_family"/>
</dbReference>
<evidence type="ECO:0000256" key="5">
    <source>
        <dbReference type="HAMAP-Rule" id="MF_00265"/>
    </source>
</evidence>
<dbReference type="HAMAP" id="MF_00265">
    <property type="entry name" value="VapC_Nob1"/>
    <property type="match status" value="1"/>
</dbReference>
<name>A0ABT3FUE9_9BACT</name>
<keyword evidence="2 5" id="KW-0540">Nuclease</keyword>
<dbReference type="CDD" id="cd09874">
    <property type="entry name" value="PIN_MT3492-like"/>
    <property type="match status" value="1"/>
</dbReference>
<comment type="caution">
    <text evidence="7">The sequence shown here is derived from an EMBL/GenBank/DDBJ whole genome shotgun (WGS) entry which is preliminary data.</text>
</comment>
<dbReference type="InterPro" id="IPR029060">
    <property type="entry name" value="PIN-like_dom_sf"/>
</dbReference>
<evidence type="ECO:0000256" key="2">
    <source>
        <dbReference type="ARBA" id="ARBA00022722"/>
    </source>
</evidence>
<evidence type="ECO:0000313" key="8">
    <source>
        <dbReference type="Proteomes" id="UP001207930"/>
    </source>
</evidence>
<dbReference type="EMBL" id="JAPDDS010000015">
    <property type="protein sequence ID" value="MCW1887206.1"/>
    <property type="molecule type" value="Genomic_DNA"/>
</dbReference>
<evidence type="ECO:0000313" key="7">
    <source>
        <dbReference type="EMBL" id="MCW1887206.1"/>
    </source>
</evidence>
<keyword evidence="3 5" id="KW-0479">Metal-binding</keyword>